<evidence type="ECO:0000313" key="3">
    <source>
        <dbReference type="EMBL" id="AFZ68195.1"/>
    </source>
</evidence>
<dbReference type="PANTHER" id="PTHR36194:SF1">
    <property type="entry name" value="S-LAYER-LIKE PROTEIN"/>
    <property type="match status" value="1"/>
</dbReference>
<dbReference type="PANTHER" id="PTHR36194">
    <property type="entry name" value="S-LAYER-LIKE PROTEIN"/>
    <property type="match status" value="1"/>
</dbReference>
<feature type="signal peptide" evidence="1">
    <location>
        <begin position="1"/>
        <end position="21"/>
    </location>
</feature>
<protein>
    <recommendedName>
        <fullName evidence="2">DUF4384 domain-containing protein</fullName>
    </recommendedName>
</protein>
<dbReference type="InterPro" id="IPR025493">
    <property type="entry name" value="DUF4384"/>
</dbReference>
<organism evidence="3 4">
    <name type="scientific">Deinococcus peraridilitoris (strain DSM 19664 / LMG 22246 / CIP 109416 / KR-200)</name>
    <dbReference type="NCBI Taxonomy" id="937777"/>
    <lineage>
        <taxon>Bacteria</taxon>
        <taxon>Thermotogati</taxon>
        <taxon>Deinococcota</taxon>
        <taxon>Deinococci</taxon>
        <taxon>Deinococcales</taxon>
        <taxon>Deinococcaceae</taxon>
        <taxon>Deinococcus</taxon>
    </lineage>
</organism>
<dbReference type="RefSeq" id="WP_015236497.1">
    <property type="nucleotide sequence ID" value="NC_019793.1"/>
</dbReference>
<dbReference type="eggNOG" id="COG5479">
    <property type="taxonomic scope" value="Bacteria"/>
</dbReference>
<proteinExistence type="predicted"/>
<dbReference type="OrthoDB" id="63947at2"/>
<accession>L0A5B0</accession>
<feature type="chain" id="PRO_5003939117" description="DUF4384 domain-containing protein" evidence="1">
    <location>
        <begin position="22"/>
        <end position="304"/>
    </location>
</feature>
<evidence type="ECO:0000259" key="2">
    <source>
        <dbReference type="Pfam" id="PF14326"/>
    </source>
</evidence>
<dbReference type="PATRIC" id="fig|937777.3.peg.2744"/>
<dbReference type="Pfam" id="PF14326">
    <property type="entry name" value="DUF4384"/>
    <property type="match status" value="1"/>
</dbReference>
<keyword evidence="1" id="KW-0732">Signal</keyword>
<dbReference type="AlphaFoldDB" id="L0A5B0"/>
<dbReference type="HOGENOM" id="CLU_917418_0_0_0"/>
<feature type="domain" description="DUF4384" evidence="2">
    <location>
        <begin position="55"/>
        <end position="134"/>
    </location>
</feature>
<reference evidence="4" key="1">
    <citation type="submission" date="2012-03" db="EMBL/GenBank/DDBJ databases">
        <title>Complete sequence of chromosome of Deinococcus peraridilitoris DSM 19664.</title>
        <authorList>
            <person name="Lucas S."/>
            <person name="Copeland A."/>
            <person name="Lapidus A."/>
            <person name="Glavina del Rio T."/>
            <person name="Dalin E."/>
            <person name="Tice H."/>
            <person name="Bruce D."/>
            <person name="Goodwin L."/>
            <person name="Pitluck S."/>
            <person name="Peters L."/>
            <person name="Mikhailova N."/>
            <person name="Lu M."/>
            <person name="Kyrpides N."/>
            <person name="Mavromatis K."/>
            <person name="Ivanova N."/>
            <person name="Brettin T."/>
            <person name="Detter J.C."/>
            <person name="Han C."/>
            <person name="Larimer F."/>
            <person name="Land M."/>
            <person name="Hauser L."/>
            <person name="Markowitz V."/>
            <person name="Cheng J.-F."/>
            <person name="Hugenholtz P."/>
            <person name="Woyke T."/>
            <person name="Wu D."/>
            <person name="Pukall R."/>
            <person name="Steenblock K."/>
            <person name="Brambilla E."/>
            <person name="Klenk H.-P."/>
            <person name="Eisen J.A."/>
        </authorList>
    </citation>
    <scope>NUCLEOTIDE SEQUENCE [LARGE SCALE GENOMIC DNA]</scope>
    <source>
        <strain evidence="4">DSM 19664 / LMG 22246 / CIP 109416 / KR-200</strain>
    </source>
</reference>
<dbReference type="EMBL" id="CP003382">
    <property type="protein sequence ID" value="AFZ68195.1"/>
    <property type="molecule type" value="Genomic_DNA"/>
</dbReference>
<dbReference type="KEGG" id="dpd:Deipe_2731"/>
<name>L0A5B0_DEIPD</name>
<dbReference type="Proteomes" id="UP000010467">
    <property type="component" value="Chromosome"/>
</dbReference>
<sequence>MKNLLIATSLLLGLSVAAAQARITPQSIIVNPAPADLKVQVWVDRDQSGNGTPNYAVGDRIRIYTSVTDDAYVYLFNVNPDGSVDQILPNRYASGANFVKANTVKVFPATQDRFTFDIAAPYGVNKVLALASKTQLNLNQISSFQNNEAFATVNVRGQENFAQALSIVVNPVPRNSWITDVAYYNVAGAGSYGNQPTTVVVSQPAPRTGAIINIDITIRPFTGAQNVQTYNENAGWRSEFSSNARLDGVYAYYEGELKAQGYRLAERKTRGNQIEGRYARGTEETKLKVKQTGSRFEVSVERER</sequence>
<evidence type="ECO:0000313" key="4">
    <source>
        <dbReference type="Proteomes" id="UP000010467"/>
    </source>
</evidence>
<dbReference type="STRING" id="937777.Deipe_2731"/>
<gene>
    <name evidence="3" type="ordered locus">Deipe_2731</name>
</gene>
<keyword evidence="4" id="KW-1185">Reference proteome</keyword>
<evidence type="ECO:0000256" key="1">
    <source>
        <dbReference type="SAM" id="SignalP"/>
    </source>
</evidence>